<feature type="chain" id="PRO_5047382831" description="histidine kinase" evidence="5">
    <location>
        <begin position="23"/>
        <end position="629"/>
    </location>
</feature>
<dbReference type="PRINTS" id="PR00344">
    <property type="entry name" value="BCTRLSENSOR"/>
</dbReference>
<dbReference type="Gene3D" id="1.10.287.1490">
    <property type="match status" value="1"/>
</dbReference>
<dbReference type="InterPro" id="IPR004358">
    <property type="entry name" value="Sig_transdc_His_kin-like_C"/>
</dbReference>
<dbReference type="RefSeq" id="WP_165490722.1">
    <property type="nucleotide sequence ID" value="NZ_JBHSUS010000001.1"/>
</dbReference>
<dbReference type="InterPro" id="IPR005467">
    <property type="entry name" value="His_kinase_dom"/>
</dbReference>
<feature type="coiled-coil region" evidence="3">
    <location>
        <begin position="192"/>
        <end position="293"/>
    </location>
</feature>
<dbReference type="Proteomes" id="UP001596364">
    <property type="component" value="Unassembled WGS sequence"/>
</dbReference>
<dbReference type="InterPro" id="IPR036890">
    <property type="entry name" value="HATPase_C_sf"/>
</dbReference>
<dbReference type="SUPFAM" id="SSF55874">
    <property type="entry name" value="ATPase domain of HSP90 chaperone/DNA topoisomerase II/histidine kinase"/>
    <property type="match status" value="1"/>
</dbReference>
<evidence type="ECO:0000313" key="8">
    <source>
        <dbReference type="Proteomes" id="UP001596364"/>
    </source>
</evidence>
<accession>A0ABW1XRS1</accession>
<dbReference type="InterPro" id="IPR003594">
    <property type="entry name" value="HATPase_dom"/>
</dbReference>
<evidence type="ECO:0000256" key="5">
    <source>
        <dbReference type="SAM" id="SignalP"/>
    </source>
</evidence>
<evidence type="ECO:0000256" key="4">
    <source>
        <dbReference type="SAM" id="Phobius"/>
    </source>
</evidence>
<dbReference type="EMBL" id="JBHSUS010000001">
    <property type="protein sequence ID" value="MFC6441425.1"/>
    <property type="molecule type" value="Genomic_DNA"/>
</dbReference>
<evidence type="ECO:0000313" key="7">
    <source>
        <dbReference type="EMBL" id="MFC6441425.1"/>
    </source>
</evidence>
<keyword evidence="4" id="KW-0812">Transmembrane</keyword>
<keyword evidence="8" id="KW-1185">Reference proteome</keyword>
<keyword evidence="4" id="KW-1133">Transmembrane helix</keyword>
<organism evidence="7 8">
    <name type="scientific">Pseudobowmanella zhangzhouensis</name>
    <dbReference type="NCBI Taxonomy" id="1537679"/>
    <lineage>
        <taxon>Bacteria</taxon>
        <taxon>Pseudomonadati</taxon>
        <taxon>Pseudomonadota</taxon>
        <taxon>Gammaproteobacteria</taxon>
        <taxon>Alteromonadales</taxon>
        <taxon>Alteromonadaceae</taxon>
    </lineage>
</organism>
<feature type="signal peptide" evidence="5">
    <location>
        <begin position="1"/>
        <end position="22"/>
    </location>
</feature>
<keyword evidence="4" id="KW-0472">Membrane</keyword>
<gene>
    <name evidence="7" type="ORF">ACFP85_14830</name>
</gene>
<dbReference type="Pfam" id="PF02518">
    <property type="entry name" value="HATPase_c"/>
    <property type="match status" value="1"/>
</dbReference>
<feature type="transmembrane region" description="Helical" evidence="4">
    <location>
        <begin position="328"/>
        <end position="347"/>
    </location>
</feature>
<evidence type="ECO:0000256" key="3">
    <source>
        <dbReference type="SAM" id="Coils"/>
    </source>
</evidence>
<dbReference type="EC" id="2.7.13.3" evidence="2"/>
<comment type="catalytic activity">
    <reaction evidence="1">
        <text>ATP + protein L-histidine = ADP + protein N-phospho-L-histidine.</text>
        <dbReference type="EC" id="2.7.13.3"/>
    </reaction>
</comment>
<evidence type="ECO:0000256" key="1">
    <source>
        <dbReference type="ARBA" id="ARBA00000085"/>
    </source>
</evidence>
<feature type="coiled-coil region" evidence="3">
    <location>
        <begin position="353"/>
        <end position="387"/>
    </location>
</feature>
<comment type="caution">
    <text evidence="7">The sequence shown here is derived from an EMBL/GenBank/DDBJ whole genome shotgun (WGS) entry which is preliminary data.</text>
</comment>
<dbReference type="Gene3D" id="3.30.565.10">
    <property type="entry name" value="Histidine kinase-like ATPase, C-terminal domain"/>
    <property type="match status" value="1"/>
</dbReference>
<evidence type="ECO:0000259" key="6">
    <source>
        <dbReference type="PROSITE" id="PS50109"/>
    </source>
</evidence>
<feature type="domain" description="Histidine kinase" evidence="6">
    <location>
        <begin position="396"/>
        <end position="626"/>
    </location>
</feature>
<sequence>MGRRLVLVMMAGLIVLSGMLHAQSQVSEAQLKAAFIARFKESIQWPENRATLNALYWGNDDEYWQSLQQMSQRPTGKKSITLRRINRLSDIQSADILILAANQSRELEAVNGIIARHATLVISEGENNQNLIGINFRVKDEGTLSFELNRYNLVYQGLSLDENFVLLGGSEIDIASMVRDMSVRLSESTGLITKLNSQITQLNQSLEDKQRQLTHKTDELATLSTNLQKAQSDYQRSIQQINDELASARTELQRESDRVEQKQREVSDSQQELSQLSQEQQKLNQQVIENIEKIRTQTLQLSELERNLHGTESLLESTVQTVQQRTQGLYISLVVLGLLLLMVLMMYRQYRTKQRLSELLVARNQELQQANKQLVATQTQLVEAEKMSALASLVTGVAHEVNTPLGSAITAISSCSDVIDELLSDFNANRLKRSEFVQKLSLTVESSHIALNNLMRAAELIRSFKQVSVDQVAEDAREFNLDSYVEGVTTSLYHECKRRGVTIERHCDPSLSIYNYPGVLSQILTNLIMNSMVHGFKETESPRITMTFSEQQNDIMLRYQDNGCGITEAVRPKIFDPFFTTNRANGGSGLGLHICYNLVTQKMGGAVSCLPSEGGALFELHFAKDIRSH</sequence>
<dbReference type="PROSITE" id="PS50109">
    <property type="entry name" value="HIS_KIN"/>
    <property type="match status" value="1"/>
</dbReference>
<dbReference type="Gene3D" id="1.10.287.130">
    <property type="match status" value="1"/>
</dbReference>
<proteinExistence type="predicted"/>
<keyword evidence="3" id="KW-0175">Coiled coil</keyword>
<dbReference type="InterPro" id="IPR025293">
    <property type="entry name" value="YfiR/HmsC-like"/>
</dbReference>
<reference evidence="8" key="1">
    <citation type="journal article" date="2019" name="Int. J. Syst. Evol. Microbiol.">
        <title>The Global Catalogue of Microorganisms (GCM) 10K type strain sequencing project: providing services to taxonomists for standard genome sequencing and annotation.</title>
        <authorList>
            <consortium name="The Broad Institute Genomics Platform"/>
            <consortium name="The Broad Institute Genome Sequencing Center for Infectious Disease"/>
            <person name="Wu L."/>
            <person name="Ma J."/>
        </authorList>
    </citation>
    <scope>NUCLEOTIDE SEQUENCE [LARGE SCALE GENOMIC DNA]</scope>
    <source>
        <strain evidence="8">CGMCC 1.16031</strain>
    </source>
</reference>
<dbReference type="PANTHER" id="PTHR43065">
    <property type="entry name" value="SENSOR HISTIDINE KINASE"/>
    <property type="match status" value="1"/>
</dbReference>
<dbReference type="SMART" id="SM00387">
    <property type="entry name" value="HATPase_c"/>
    <property type="match status" value="1"/>
</dbReference>
<protein>
    <recommendedName>
        <fullName evidence="2">histidine kinase</fullName>
        <ecNumber evidence="2">2.7.13.3</ecNumber>
    </recommendedName>
</protein>
<keyword evidence="5" id="KW-0732">Signal</keyword>
<name>A0ABW1XRS1_9ALTE</name>
<dbReference type="Pfam" id="PF13689">
    <property type="entry name" value="DUF4154"/>
    <property type="match status" value="1"/>
</dbReference>
<evidence type="ECO:0000256" key="2">
    <source>
        <dbReference type="ARBA" id="ARBA00012438"/>
    </source>
</evidence>